<organism evidence="2 3">
    <name type="scientific">Liparis tanakae</name>
    <name type="common">Tanaka's snailfish</name>
    <dbReference type="NCBI Taxonomy" id="230148"/>
    <lineage>
        <taxon>Eukaryota</taxon>
        <taxon>Metazoa</taxon>
        <taxon>Chordata</taxon>
        <taxon>Craniata</taxon>
        <taxon>Vertebrata</taxon>
        <taxon>Euteleostomi</taxon>
        <taxon>Actinopterygii</taxon>
        <taxon>Neopterygii</taxon>
        <taxon>Teleostei</taxon>
        <taxon>Neoteleostei</taxon>
        <taxon>Acanthomorphata</taxon>
        <taxon>Eupercaria</taxon>
        <taxon>Perciformes</taxon>
        <taxon>Cottioidei</taxon>
        <taxon>Cottales</taxon>
        <taxon>Liparidae</taxon>
        <taxon>Liparis</taxon>
    </lineage>
</organism>
<gene>
    <name evidence="2" type="ORF">EYF80_067895</name>
</gene>
<sequence length="86" mass="9220">MSVTPRAAQAASPSPMSDICRRAVRSASKGPGGRRRSLLGGPGRAQASLIRYSPLRICFRAASLREAVYDHMLPSGELSSPPEHFL</sequence>
<reference evidence="2 3" key="1">
    <citation type="submission" date="2019-03" db="EMBL/GenBank/DDBJ databases">
        <title>First draft genome of Liparis tanakae, snailfish: a comprehensive survey of snailfish specific genes.</title>
        <authorList>
            <person name="Kim W."/>
            <person name="Song I."/>
            <person name="Jeong J.-H."/>
            <person name="Kim D."/>
            <person name="Kim S."/>
            <person name="Ryu S."/>
            <person name="Song J.Y."/>
            <person name="Lee S.K."/>
        </authorList>
    </citation>
    <scope>NUCLEOTIDE SEQUENCE [LARGE SCALE GENOMIC DNA]</scope>
    <source>
        <tissue evidence="2">Muscle</tissue>
    </source>
</reference>
<name>A0A4Z2DZM3_9TELE</name>
<proteinExistence type="predicted"/>
<evidence type="ECO:0000256" key="1">
    <source>
        <dbReference type="SAM" id="MobiDB-lite"/>
    </source>
</evidence>
<evidence type="ECO:0000313" key="2">
    <source>
        <dbReference type="EMBL" id="TNN21993.1"/>
    </source>
</evidence>
<feature type="region of interest" description="Disordered" evidence="1">
    <location>
        <begin position="24"/>
        <end position="43"/>
    </location>
</feature>
<evidence type="ECO:0000313" key="3">
    <source>
        <dbReference type="Proteomes" id="UP000314294"/>
    </source>
</evidence>
<dbReference type="EMBL" id="SRLO01024773">
    <property type="protein sequence ID" value="TNN21993.1"/>
    <property type="molecule type" value="Genomic_DNA"/>
</dbReference>
<dbReference type="AlphaFoldDB" id="A0A4Z2DZM3"/>
<dbReference type="Proteomes" id="UP000314294">
    <property type="component" value="Unassembled WGS sequence"/>
</dbReference>
<comment type="caution">
    <text evidence="2">The sequence shown here is derived from an EMBL/GenBank/DDBJ whole genome shotgun (WGS) entry which is preliminary data.</text>
</comment>
<accession>A0A4Z2DZM3</accession>
<keyword evidence="3" id="KW-1185">Reference proteome</keyword>
<protein>
    <submittedName>
        <fullName evidence="2">Uncharacterized protein</fullName>
    </submittedName>
</protein>